<name>A0AB35YLR9_9FLAO</name>
<dbReference type="Pfam" id="PF12796">
    <property type="entry name" value="Ank_2"/>
    <property type="match status" value="1"/>
</dbReference>
<evidence type="ECO:0000313" key="6">
    <source>
        <dbReference type="EMBL" id="MEM0572139.1"/>
    </source>
</evidence>
<dbReference type="InterPro" id="IPR002110">
    <property type="entry name" value="Ankyrin_rpt"/>
</dbReference>
<reference evidence="5 8" key="1">
    <citation type="submission" date="2024-01" db="EMBL/GenBank/DDBJ databases">
        <title>Aequorivita flavus sp. nov., isolated from deep-sea sediment.</title>
        <authorList>
            <person name="Chen X."/>
        </authorList>
    </citation>
    <scope>NUCLEOTIDE SEQUENCE</scope>
    <source>
        <strain evidence="5">MCCC 1A16923</strain>
        <strain evidence="6 8">MCCC 1A16935</strain>
    </source>
</reference>
<sequence>MKSLEIKTFKTTFPLLLLILLFTSACAQTDKKTTTSINTEVKEKGTKPSMDINTAVISGNLEAVKQHIEAGTDINQKEPMSGSTPLISAATFNKPEIVKALIDAHADLSIKNNDGATVLHSAAFFGRIEIVQMLIDAKADKTIKNNFGATPRESVLGDFAEMQPVYEMIIQQLKPMGFKLDLNELKEARPVVAMMLE</sequence>
<dbReference type="GO" id="GO:0004842">
    <property type="term" value="F:ubiquitin-protein transferase activity"/>
    <property type="evidence" value="ECO:0007669"/>
    <property type="project" value="TreeGrafter"/>
</dbReference>
<dbReference type="PANTHER" id="PTHR24171:SF8">
    <property type="entry name" value="BRCA1-ASSOCIATED RING DOMAIN PROTEIN 1"/>
    <property type="match status" value="1"/>
</dbReference>
<evidence type="ECO:0000313" key="8">
    <source>
        <dbReference type="Proteomes" id="UP001390963"/>
    </source>
</evidence>
<dbReference type="EMBL" id="JBANCF010000001">
    <property type="protein sequence ID" value="MEM0572139.1"/>
    <property type="molecule type" value="Genomic_DNA"/>
</dbReference>
<dbReference type="PANTHER" id="PTHR24171">
    <property type="entry name" value="ANKYRIN REPEAT DOMAIN-CONTAINING PROTEIN 39-RELATED"/>
    <property type="match status" value="1"/>
</dbReference>
<protein>
    <submittedName>
        <fullName evidence="5">Ankyrin repeat domain-containing protein</fullName>
    </submittedName>
</protein>
<feature type="signal peptide" evidence="4">
    <location>
        <begin position="1"/>
        <end position="27"/>
    </location>
</feature>
<evidence type="ECO:0000256" key="3">
    <source>
        <dbReference type="PROSITE-ProRule" id="PRU00023"/>
    </source>
</evidence>
<dbReference type="SMART" id="SM00248">
    <property type="entry name" value="ANK"/>
    <property type="match status" value="2"/>
</dbReference>
<dbReference type="Gene3D" id="1.25.40.20">
    <property type="entry name" value="Ankyrin repeat-containing domain"/>
    <property type="match status" value="2"/>
</dbReference>
<dbReference type="AlphaFoldDB" id="A0AB35YLR9"/>
<comment type="caution">
    <text evidence="5">The sequence shown here is derived from an EMBL/GenBank/DDBJ whole genome shotgun (WGS) entry which is preliminary data.</text>
</comment>
<evidence type="ECO:0000313" key="5">
    <source>
        <dbReference type="EMBL" id="MEM0517120.1"/>
    </source>
</evidence>
<dbReference type="Proteomes" id="UP001388259">
    <property type="component" value="Unassembled WGS sequence"/>
</dbReference>
<evidence type="ECO:0000256" key="4">
    <source>
        <dbReference type="SAM" id="SignalP"/>
    </source>
</evidence>
<dbReference type="GO" id="GO:0085020">
    <property type="term" value="P:protein K6-linked ubiquitination"/>
    <property type="evidence" value="ECO:0007669"/>
    <property type="project" value="TreeGrafter"/>
</dbReference>
<evidence type="ECO:0000256" key="1">
    <source>
        <dbReference type="ARBA" id="ARBA00022737"/>
    </source>
</evidence>
<dbReference type="PROSITE" id="PS50297">
    <property type="entry name" value="ANK_REP_REGION"/>
    <property type="match status" value="2"/>
</dbReference>
<keyword evidence="4" id="KW-0732">Signal</keyword>
<dbReference type="EMBL" id="JAZBJM010000001">
    <property type="protein sequence ID" value="MEM0517120.1"/>
    <property type="molecule type" value="Genomic_DNA"/>
</dbReference>
<dbReference type="Proteomes" id="UP001390963">
    <property type="component" value="Unassembled WGS sequence"/>
</dbReference>
<feature type="repeat" description="ANK" evidence="3">
    <location>
        <begin position="81"/>
        <end position="113"/>
    </location>
</feature>
<dbReference type="RefSeq" id="WP_342686555.1">
    <property type="nucleotide sequence ID" value="NZ_JAZBJM010000001.1"/>
</dbReference>
<gene>
    <name evidence="6" type="ORF">VZD24_01305</name>
    <name evidence="5" type="ORF">VZD85_02055</name>
</gene>
<feature type="repeat" description="ANK" evidence="3">
    <location>
        <begin position="114"/>
        <end position="146"/>
    </location>
</feature>
<evidence type="ECO:0000256" key="2">
    <source>
        <dbReference type="ARBA" id="ARBA00023043"/>
    </source>
</evidence>
<keyword evidence="8" id="KW-1185">Reference proteome</keyword>
<dbReference type="InterPro" id="IPR036770">
    <property type="entry name" value="Ankyrin_rpt-contain_sf"/>
</dbReference>
<dbReference type="PROSITE" id="PS51257">
    <property type="entry name" value="PROKAR_LIPOPROTEIN"/>
    <property type="match status" value="1"/>
</dbReference>
<dbReference type="PROSITE" id="PS50088">
    <property type="entry name" value="ANK_REPEAT"/>
    <property type="match status" value="2"/>
</dbReference>
<keyword evidence="2 3" id="KW-0040">ANK repeat</keyword>
<evidence type="ECO:0000313" key="7">
    <source>
        <dbReference type="Proteomes" id="UP001388259"/>
    </source>
</evidence>
<accession>A0AB35YLR9</accession>
<feature type="chain" id="PRO_5044326972" evidence="4">
    <location>
        <begin position="28"/>
        <end position="197"/>
    </location>
</feature>
<organism evidence="5 7">
    <name type="scientific">Aequorivita flava</name>
    <dbReference type="NCBI Taxonomy" id="3114371"/>
    <lineage>
        <taxon>Bacteria</taxon>
        <taxon>Pseudomonadati</taxon>
        <taxon>Bacteroidota</taxon>
        <taxon>Flavobacteriia</taxon>
        <taxon>Flavobacteriales</taxon>
        <taxon>Flavobacteriaceae</taxon>
        <taxon>Aequorivita</taxon>
    </lineage>
</organism>
<dbReference type="SUPFAM" id="SSF48403">
    <property type="entry name" value="Ankyrin repeat"/>
    <property type="match status" value="1"/>
</dbReference>
<proteinExistence type="predicted"/>
<keyword evidence="1" id="KW-0677">Repeat</keyword>